<keyword evidence="1" id="KW-0732">Signal</keyword>
<protein>
    <submittedName>
        <fullName evidence="2">Uncharacterized protein</fullName>
    </submittedName>
</protein>
<dbReference type="EMBL" id="PZKE01000011">
    <property type="protein sequence ID" value="PTE13788.1"/>
    <property type="molecule type" value="Genomic_DNA"/>
</dbReference>
<name>A0A2T4J7G0_FUSBL</name>
<feature type="signal peptide" evidence="1">
    <location>
        <begin position="1"/>
        <end position="19"/>
    </location>
</feature>
<gene>
    <name evidence="2" type="ORF">C5F44_12100</name>
</gene>
<organism evidence="2 3">
    <name type="scientific">Fuscovulum blasticum DSM 2131</name>
    <dbReference type="NCBI Taxonomy" id="1188250"/>
    <lineage>
        <taxon>Bacteria</taxon>
        <taxon>Pseudomonadati</taxon>
        <taxon>Pseudomonadota</taxon>
        <taxon>Alphaproteobacteria</taxon>
        <taxon>Rhodobacterales</taxon>
        <taxon>Paracoccaceae</taxon>
        <taxon>Pseudogemmobacter</taxon>
    </lineage>
</organism>
<accession>A0A2T4J7G0</accession>
<sequence>MRHGMMAAVLVAVAGAAFAQAPVPTETARLGKAQVTLHVQPFLTAQELATLRLVMTNESALEVFVPSKGGFAAMAVSPDEGFIREGVPVPSASALAGFADPAAAVAAALQACDGARKGKAPCVLVLEVGPAGK</sequence>
<comment type="caution">
    <text evidence="2">The sequence shown here is derived from an EMBL/GenBank/DDBJ whole genome shotgun (WGS) entry which is preliminary data.</text>
</comment>
<keyword evidence="3" id="KW-1185">Reference proteome</keyword>
<evidence type="ECO:0000313" key="3">
    <source>
        <dbReference type="Proteomes" id="UP000241362"/>
    </source>
</evidence>
<dbReference type="RefSeq" id="WP_107673796.1">
    <property type="nucleotide sequence ID" value="NZ_PZKE01000011.1"/>
</dbReference>
<evidence type="ECO:0000256" key="1">
    <source>
        <dbReference type="SAM" id="SignalP"/>
    </source>
</evidence>
<dbReference type="AlphaFoldDB" id="A0A2T4J7G0"/>
<proteinExistence type="predicted"/>
<dbReference type="Proteomes" id="UP000241362">
    <property type="component" value="Unassembled WGS sequence"/>
</dbReference>
<reference evidence="2 3" key="1">
    <citation type="submission" date="2018-03" db="EMBL/GenBank/DDBJ databases">
        <title>Rhodobacter blasticus.</title>
        <authorList>
            <person name="Meyer T.E."/>
            <person name="Miller S."/>
            <person name="Lodha T."/>
            <person name="Gandham S."/>
            <person name="Chintalapati S."/>
            <person name="Chintalapati V.R."/>
        </authorList>
    </citation>
    <scope>NUCLEOTIDE SEQUENCE [LARGE SCALE GENOMIC DNA]</scope>
    <source>
        <strain evidence="2 3">DSM 2131</strain>
    </source>
</reference>
<feature type="chain" id="PRO_5015456364" evidence="1">
    <location>
        <begin position="20"/>
        <end position="133"/>
    </location>
</feature>
<evidence type="ECO:0000313" key="2">
    <source>
        <dbReference type="EMBL" id="PTE13788.1"/>
    </source>
</evidence>